<dbReference type="Proteomes" id="UP000233419">
    <property type="component" value="Chromosome"/>
</dbReference>
<dbReference type="EMBL" id="CP025257">
    <property type="protein sequence ID" value="AUF83400.1"/>
    <property type="molecule type" value="Genomic_DNA"/>
</dbReference>
<keyword evidence="1" id="KW-0472">Membrane</keyword>
<keyword evidence="1" id="KW-0812">Transmembrane</keyword>
<dbReference type="KEGG" id="msyr:CXP39_01090"/>
<evidence type="ECO:0000313" key="3">
    <source>
        <dbReference type="Proteomes" id="UP000233419"/>
    </source>
</evidence>
<keyword evidence="1" id="KW-1133">Transmembrane helix</keyword>
<sequence>MSKNKSSNSSSRKINKEISEFRKNSIKQQINEKIDRHEAKSDYKHIKFLSAKKLRWYDYLTIVFVSAIYIAIAILINQFAFDSSKNYIEILFTTGFLIFLALFLLNGFIRNKRTAKYFNNTFKRYDSTLDEQEGLSRRISKIFILISTILFVAMLISLLV</sequence>
<organism evidence="2 3">
    <name type="scientific">Mesoplasma syrphidae</name>
    <dbReference type="NCBI Taxonomy" id="225999"/>
    <lineage>
        <taxon>Bacteria</taxon>
        <taxon>Bacillati</taxon>
        <taxon>Mycoplasmatota</taxon>
        <taxon>Mollicutes</taxon>
        <taxon>Entomoplasmatales</taxon>
        <taxon>Entomoplasmataceae</taxon>
        <taxon>Mesoplasma</taxon>
    </lineage>
</organism>
<feature type="transmembrane region" description="Helical" evidence="1">
    <location>
        <begin position="87"/>
        <end position="109"/>
    </location>
</feature>
<dbReference type="RefSeq" id="WP_027048503.1">
    <property type="nucleotide sequence ID" value="NZ_CP025257.1"/>
</dbReference>
<keyword evidence="3" id="KW-1185">Reference proteome</keyword>
<protein>
    <recommendedName>
        <fullName evidence="4">DUF3899 domain-containing protein</fullName>
    </recommendedName>
</protein>
<reference evidence="2 3" key="1">
    <citation type="submission" date="2017-12" db="EMBL/GenBank/DDBJ databases">
        <title>Mesoplasma syrphidae YJS, Complete Genome.</title>
        <authorList>
            <person name="Knight T.F."/>
            <person name="Citino T."/>
            <person name="Rubinstein R."/>
            <person name="Neuschaefer Z."/>
        </authorList>
    </citation>
    <scope>NUCLEOTIDE SEQUENCE [LARGE SCALE GENOMIC DNA]</scope>
    <source>
        <strain evidence="2 3">YJS</strain>
    </source>
</reference>
<dbReference type="AlphaFoldDB" id="A0A2K9BUL2"/>
<dbReference type="OrthoDB" id="400297at2"/>
<feature type="transmembrane region" description="Helical" evidence="1">
    <location>
        <begin position="142"/>
        <end position="159"/>
    </location>
</feature>
<accession>A0A2K9BUL2</accession>
<gene>
    <name evidence="2" type="ORF">CXP39_01090</name>
</gene>
<name>A0A2K9BUL2_9MOLU</name>
<proteinExistence type="predicted"/>
<evidence type="ECO:0008006" key="4">
    <source>
        <dbReference type="Google" id="ProtNLM"/>
    </source>
</evidence>
<evidence type="ECO:0000256" key="1">
    <source>
        <dbReference type="SAM" id="Phobius"/>
    </source>
</evidence>
<feature type="transmembrane region" description="Helical" evidence="1">
    <location>
        <begin position="56"/>
        <end position="81"/>
    </location>
</feature>
<evidence type="ECO:0000313" key="2">
    <source>
        <dbReference type="EMBL" id="AUF83400.1"/>
    </source>
</evidence>